<gene>
    <name evidence="2" type="ORF">GCM10011611_35760</name>
</gene>
<evidence type="ECO:0000259" key="1">
    <source>
        <dbReference type="SMART" id="SM00382"/>
    </source>
</evidence>
<dbReference type="Pfam" id="PF20469">
    <property type="entry name" value="OLD-like_TOPRIM"/>
    <property type="match status" value="1"/>
</dbReference>
<dbReference type="AlphaFoldDB" id="A0A8J2YWN5"/>
<dbReference type="PANTHER" id="PTHR43581">
    <property type="entry name" value="ATP/GTP PHOSPHATASE"/>
    <property type="match status" value="1"/>
</dbReference>
<dbReference type="InterPro" id="IPR003959">
    <property type="entry name" value="ATPase_AAA_core"/>
</dbReference>
<dbReference type="GO" id="GO:0005524">
    <property type="term" value="F:ATP binding"/>
    <property type="evidence" value="ECO:0007669"/>
    <property type="project" value="InterPro"/>
</dbReference>
<evidence type="ECO:0000313" key="3">
    <source>
        <dbReference type="Proteomes" id="UP000646365"/>
    </source>
</evidence>
<organism evidence="2 3">
    <name type="scientific">Aliidongia dinghuensis</name>
    <dbReference type="NCBI Taxonomy" id="1867774"/>
    <lineage>
        <taxon>Bacteria</taxon>
        <taxon>Pseudomonadati</taxon>
        <taxon>Pseudomonadota</taxon>
        <taxon>Alphaproteobacteria</taxon>
        <taxon>Rhodospirillales</taxon>
        <taxon>Dongiaceae</taxon>
        <taxon>Aliidongia</taxon>
    </lineage>
</organism>
<dbReference type="Pfam" id="PF13304">
    <property type="entry name" value="AAA_21"/>
    <property type="match status" value="1"/>
</dbReference>
<dbReference type="RefSeq" id="WP_189048197.1">
    <property type="nucleotide sequence ID" value="NZ_BMJQ01000009.1"/>
</dbReference>
<dbReference type="InterPro" id="IPR051396">
    <property type="entry name" value="Bact_Antivir_Def_Nuclease"/>
</dbReference>
<protein>
    <recommendedName>
        <fullName evidence="1">AAA+ ATPase domain-containing protein</fullName>
    </recommendedName>
</protein>
<dbReference type="GO" id="GO:0016887">
    <property type="term" value="F:ATP hydrolysis activity"/>
    <property type="evidence" value="ECO:0007669"/>
    <property type="project" value="InterPro"/>
</dbReference>
<dbReference type="SUPFAM" id="SSF52540">
    <property type="entry name" value="P-loop containing nucleoside triphosphate hydrolases"/>
    <property type="match status" value="1"/>
</dbReference>
<dbReference type="InterPro" id="IPR003593">
    <property type="entry name" value="AAA+_ATPase"/>
</dbReference>
<keyword evidence="3" id="KW-1185">Reference proteome</keyword>
<feature type="domain" description="AAA+ ATPase" evidence="1">
    <location>
        <begin position="39"/>
        <end position="316"/>
    </location>
</feature>
<dbReference type="SMART" id="SM00382">
    <property type="entry name" value="AAA"/>
    <property type="match status" value="1"/>
</dbReference>
<proteinExistence type="predicted"/>
<dbReference type="InterPro" id="IPR027417">
    <property type="entry name" value="P-loop_NTPase"/>
</dbReference>
<comment type="caution">
    <text evidence="2">The sequence shown here is derived from an EMBL/GenBank/DDBJ whole genome shotgun (WGS) entry which is preliminary data.</text>
</comment>
<sequence length="584" mass="65207">MTQEASNVTELDASTRRVRPALFFESITFSDGTILTFDQDDIVVFVGPNNAGKSATLRELESWVGFPRPGVVITSATTRKAGTVDDLRAFLEQNSQKSGNAESPHYGGIGYNINERNLHYFDQVGDRRPVAPFFARRLPTETRIKDSDAAPAIALFQSPPTHPIHMLLMDKNLTADISAKFRHAFGQDLTPFRAGGSSFPLYVGTKPVLKTGMDELSREFIEELQRTNVLLDNQGDGMRSFAAVLLHVLAARTHSIQFLDEPEAFLHPPQARLLGKYIAESRREESQLFIATHSADILDGLIEGGSSKVRIIRLRRDGKVNRVKELGKDQTQAISKDTLTHFSRVFDGIFFEHVIICESDADCMFYQSILSLRSISSDRRPDVLFVHTAGKHRMAKLADTLRALDVPVSVVADIDVLNEENTFKRLIESLGGNWPDIRSHWKAISDAVISQRPPLNAGQVTSMIAKEIDGMTGVGEFPSDKENNIKRIFKTISPWSALKQSGRMALPSGEVTRQFDQLHEKCAVLGLWMVPVGEIEGFCRSIGSHGPGFVEKVLEERNLETDEELKEARDFVRKLWERATHGRP</sequence>
<reference evidence="2" key="1">
    <citation type="journal article" date="2014" name="Int. J. Syst. Evol. Microbiol.">
        <title>Complete genome sequence of Corynebacterium casei LMG S-19264T (=DSM 44701T), isolated from a smear-ripened cheese.</title>
        <authorList>
            <consortium name="US DOE Joint Genome Institute (JGI-PGF)"/>
            <person name="Walter F."/>
            <person name="Albersmeier A."/>
            <person name="Kalinowski J."/>
            <person name="Ruckert C."/>
        </authorList>
    </citation>
    <scope>NUCLEOTIDE SEQUENCE</scope>
    <source>
        <strain evidence="2">CGMCC 1.15725</strain>
    </source>
</reference>
<dbReference type="PANTHER" id="PTHR43581:SF4">
    <property type="entry name" value="ATP_GTP PHOSPHATASE"/>
    <property type="match status" value="1"/>
</dbReference>
<name>A0A8J2YWN5_9PROT</name>
<dbReference type="InterPro" id="IPR034139">
    <property type="entry name" value="TOPRIM_OLD"/>
</dbReference>
<dbReference type="EMBL" id="BMJQ01000009">
    <property type="protein sequence ID" value="GGF26565.1"/>
    <property type="molecule type" value="Genomic_DNA"/>
</dbReference>
<evidence type="ECO:0000313" key="2">
    <source>
        <dbReference type="EMBL" id="GGF26565.1"/>
    </source>
</evidence>
<dbReference type="Proteomes" id="UP000646365">
    <property type="component" value="Unassembled WGS sequence"/>
</dbReference>
<dbReference type="Gene3D" id="3.40.50.300">
    <property type="entry name" value="P-loop containing nucleotide triphosphate hydrolases"/>
    <property type="match status" value="1"/>
</dbReference>
<accession>A0A8J2YWN5</accession>
<reference evidence="2" key="2">
    <citation type="submission" date="2020-09" db="EMBL/GenBank/DDBJ databases">
        <authorList>
            <person name="Sun Q."/>
            <person name="Zhou Y."/>
        </authorList>
    </citation>
    <scope>NUCLEOTIDE SEQUENCE</scope>
    <source>
        <strain evidence="2">CGMCC 1.15725</strain>
    </source>
</reference>